<comment type="caution">
    <text evidence="1">The sequence shown here is derived from an EMBL/GenBank/DDBJ whole genome shotgun (WGS) entry which is preliminary data.</text>
</comment>
<evidence type="ECO:0000313" key="1">
    <source>
        <dbReference type="EMBL" id="GFR67567.1"/>
    </source>
</evidence>
<reference evidence="1 2" key="1">
    <citation type="journal article" date="2021" name="Elife">
        <title>Chloroplast acquisition without the gene transfer in kleptoplastic sea slugs, Plakobranchus ocellatus.</title>
        <authorList>
            <person name="Maeda T."/>
            <person name="Takahashi S."/>
            <person name="Yoshida T."/>
            <person name="Shimamura S."/>
            <person name="Takaki Y."/>
            <person name="Nagai Y."/>
            <person name="Toyoda A."/>
            <person name="Suzuki Y."/>
            <person name="Arimoto A."/>
            <person name="Ishii H."/>
            <person name="Satoh N."/>
            <person name="Nishiyama T."/>
            <person name="Hasebe M."/>
            <person name="Maruyama T."/>
            <person name="Minagawa J."/>
            <person name="Obokata J."/>
            <person name="Shigenobu S."/>
        </authorList>
    </citation>
    <scope>NUCLEOTIDE SEQUENCE [LARGE SCALE GENOMIC DNA]</scope>
</reference>
<proteinExistence type="predicted"/>
<evidence type="ECO:0000313" key="2">
    <source>
        <dbReference type="Proteomes" id="UP000762676"/>
    </source>
</evidence>
<dbReference type="EMBL" id="BMAT01007605">
    <property type="protein sequence ID" value="GFR67567.1"/>
    <property type="molecule type" value="Genomic_DNA"/>
</dbReference>
<protein>
    <submittedName>
        <fullName evidence="1">Uncharacterized protein</fullName>
    </submittedName>
</protein>
<gene>
    <name evidence="1" type="ORF">ElyMa_003709700</name>
</gene>
<accession>A0AAV4F2E1</accession>
<dbReference type="Proteomes" id="UP000762676">
    <property type="component" value="Unassembled WGS sequence"/>
</dbReference>
<organism evidence="1 2">
    <name type="scientific">Elysia marginata</name>
    <dbReference type="NCBI Taxonomy" id="1093978"/>
    <lineage>
        <taxon>Eukaryota</taxon>
        <taxon>Metazoa</taxon>
        <taxon>Spiralia</taxon>
        <taxon>Lophotrochozoa</taxon>
        <taxon>Mollusca</taxon>
        <taxon>Gastropoda</taxon>
        <taxon>Heterobranchia</taxon>
        <taxon>Euthyneura</taxon>
        <taxon>Panpulmonata</taxon>
        <taxon>Sacoglossa</taxon>
        <taxon>Placobranchoidea</taxon>
        <taxon>Plakobranchidae</taxon>
        <taxon>Elysia</taxon>
    </lineage>
</organism>
<name>A0AAV4F2E1_9GAST</name>
<dbReference type="AlphaFoldDB" id="A0AAV4F2E1"/>
<keyword evidence="2" id="KW-1185">Reference proteome</keyword>
<sequence length="91" mass="10560">MDMKRGWRHHWSFLTAIKTRKSLERAENWESICAAAERQRQDTNRSNRNAYTCMNPWARNGSGTVPADLRYRGGNFLITPRTDFDAAAEVQ</sequence>